<dbReference type="EMBL" id="CP002691">
    <property type="protein sequence ID" value="AEE49664.1"/>
    <property type="molecule type" value="Genomic_DNA"/>
</dbReference>
<dbReference type="InterPro" id="IPR011250">
    <property type="entry name" value="OMP/PagP_B-barrel"/>
</dbReference>
<keyword evidence="4" id="KW-1185">Reference proteome</keyword>
<dbReference type="AlphaFoldDB" id="F4L2Y4"/>
<organism evidence="3 4">
    <name type="scientific">Haliscomenobacter hydrossis (strain ATCC 27775 / DSM 1100 / LMG 10767 / O)</name>
    <dbReference type="NCBI Taxonomy" id="760192"/>
    <lineage>
        <taxon>Bacteria</taxon>
        <taxon>Pseudomonadati</taxon>
        <taxon>Bacteroidota</taxon>
        <taxon>Saprospiria</taxon>
        <taxon>Saprospirales</taxon>
        <taxon>Haliscomenobacteraceae</taxon>
        <taxon>Haliscomenobacter</taxon>
    </lineage>
</organism>
<accession>F4L2Y4</accession>
<evidence type="ECO:0000256" key="1">
    <source>
        <dbReference type="SAM" id="SignalP"/>
    </source>
</evidence>
<sequence>MRYVFYTLFNLLLLTPTFAQSNKFQAGEILLKNGTQKTGYVLGQFHLDAPKGVYFKPDEVTKSEYVKFSDIQEVRFGETLRYITHCTQNTAQERCHWLKTLLVGKINLHQSASDEGLYFMEEAGTFNAIRSPSFEGTLTLLKRKCEGFVAPADAKFGTASLIQVVANYNQCKYPNDQTQAFYVPDTPAKWFIGPKMGFNLGNASIYEFNYYGQGEYSGQPAISPGLALQVRVSEHWSATAELLYFNRSFKSDSVNVWDIISPNYSKINIDLSYIEIPLAVQYYFSAGKISPFVQAGVNLGIPLNRSFQEEMFNATASELLRQPKVEFIGLGFGFGAGLGLNVQMNERTHLQVQGQYTYFTNRFRAESSIFGTGSAKSETPFKIPQVQLGLAWLIRL</sequence>
<gene>
    <name evidence="3" type="ordered locus">Halhy_1776</name>
</gene>
<evidence type="ECO:0000313" key="4">
    <source>
        <dbReference type="Proteomes" id="UP000008461"/>
    </source>
</evidence>
<dbReference type="InterPro" id="IPR025665">
    <property type="entry name" value="Beta-barrel_OMP_2"/>
</dbReference>
<dbReference type="OrthoDB" id="952442at2"/>
<dbReference type="HOGENOM" id="CLU_695924_0_0_10"/>
<keyword evidence="1" id="KW-0732">Signal</keyword>
<dbReference type="Gene3D" id="2.40.160.20">
    <property type="match status" value="1"/>
</dbReference>
<reference evidence="3 4" key="1">
    <citation type="journal article" date="2011" name="Stand. Genomic Sci.">
        <title>Complete genome sequence of Haliscomenobacter hydrossis type strain (O).</title>
        <authorList>
            <consortium name="US DOE Joint Genome Institute (JGI-PGF)"/>
            <person name="Daligault H."/>
            <person name="Lapidus A."/>
            <person name="Zeytun A."/>
            <person name="Nolan M."/>
            <person name="Lucas S."/>
            <person name="Del Rio T.G."/>
            <person name="Tice H."/>
            <person name="Cheng J.F."/>
            <person name="Tapia R."/>
            <person name="Han C."/>
            <person name="Goodwin L."/>
            <person name="Pitluck S."/>
            <person name="Liolios K."/>
            <person name="Pagani I."/>
            <person name="Ivanova N."/>
            <person name="Huntemann M."/>
            <person name="Mavromatis K."/>
            <person name="Mikhailova N."/>
            <person name="Pati A."/>
            <person name="Chen A."/>
            <person name="Palaniappan K."/>
            <person name="Land M."/>
            <person name="Hauser L."/>
            <person name="Brambilla E.M."/>
            <person name="Rohde M."/>
            <person name="Verbarg S."/>
            <person name="Goker M."/>
            <person name="Bristow J."/>
            <person name="Eisen J.A."/>
            <person name="Markowitz V."/>
            <person name="Hugenholtz P."/>
            <person name="Kyrpides N.C."/>
            <person name="Klenk H.P."/>
            <person name="Woyke T."/>
        </authorList>
    </citation>
    <scope>NUCLEOTIDE SEQUENCE [LARGE SCALE GENOMIC DNA]</scope>
    <source>
        <strain evidence="4">ATCC 27775 / DSM 1100 / LMG 10767 / O</strain>
    </source>
</reference>
<evidence type="ECO:0000313" key="3">
    <source>
        <dbReference type="EMBL" id="AEE49664.1"/>
    </source>
</evidence>
<dbReference type="KEGG" id="hhy:Halhy_1776"/>
<dbReference type="Proteomes" id="UP000008461">
    <property type="component" value="Chromosome"/>
</dbReference>
<dbReference type="SUPFAM" id="SSF56925">
    <property type="entry name" value="OMPA-like"/>
    <property type="match status" value="1"/>
</dbReference>
<evidence type="ECO:0000259" key="2">
    <source>
        <dbReference type="Pfam" id="PF13568"/>
    </source>
</evidence>
<feature type="signal peptide" evidence="1">
    <location>
        <begin position="1"/>
        <end position="19"/>
    </location>
</feature>
<dbReference type="RefSeq" id="WP_013764217.1">
    <property type="nucleotide sequence ID" value="NC_015510.1"/>
</dbReference>
<feature type="chain" id="PRO_5003312456" description="Outer membrane protein beta-barrel domain-containing protein" evidence="1">
    <location>
        <begin position="20"/>
        <end position="396"/>
    </location>
</feature>
<proteinExistence type="predicted"/>
<reference key="2">
    <citation type="submission" date="2011-04" db="EMBL/GenBank/DDBJ databases">
        <title>Complete sequence of chromosome of Haliscomenobacter hydrossis DSM 1100.</title>
        <authorList>
            <consortium name="US DOE Joint Genome Institute (JGI-PGF)"/>
            <person name="Lucas S."/>
            <person name="Han J."/>
            <person name="Lapidus A."/>
            <person name="Bruce D."/>
            <person name="Goodwin L."/>
            <person name="Pitluck S."/>
            <person name="Peters L."/>
            <person name="Kyrpides N."/>
            <person name="Mavromatis K."/>
            <person name="Ivanova N."/>
            <person name="Ovchinnikova G."/>
            <person name="Pagani I."/>
            <person name="Daligault H."/>
            <person name="Detter J.C."/>
            <person name="Han C."/>
            <person name="Land M."/>
            <person name="Hauser L."/>
            <person name="Markowitz V."/>
            <person name="Cheng J.-F."/>
            <person name="Hugenholtz P."/>
            <person name="Woyke T."/>
            <person name="Wu D."/>
            <person name="Verbarg S."/>
            <person name="Frueling A."/>
            <person name="Brambilla E."/>
            <person name="Klenk H.-P."/>
            <person name="Eisen J.A."/>
        </authorList>
    </citation>
    <scope>NUCLEOTIDE SEQUENCE</scope>
    <source>
        <strain>DSM 1100</strain>
    </source>
</reference>
<feature type="domain" description="Outer membrane protein beta-barrel" evidence="2">
    <location>
        <begin position="188"/>
        <end position="358"/>
    </location>
</feature>
<name>F4L2Y4_HALH1</name>
<dbReference type="STRING" id="760192.Halhy_1776"/>
<dbReference type="Pfam" id="PF13568">
    <property type="entry name" value="OMP_b-brl_2"/>
    <property type="match status" value="1"/>
</dbReference>
<protein>
    <recommendedName>
        <fullName evidence="2">Outer membrane protein beta-barrel domain-containing protein</fullName>
    </recommendedName>
</protein>